<proteinExistence type="predicted"/>
<keyword evidence="2" id="KW-1185">Reference proteome</keyword>
<protein>
    <recommendedName>
        <fullName evidence="3">GIY-YIG domain-containing protein</fullName>
    </recommendedName>
</protein>
<gene>
    <name evidence="1" type="ORF">AWC38_SpisGene15692</name>
</gene>
<name>A0A2B4RTK2_STYPI</name>
<dbReference type="AlphaFoldDB" id="A0A2B4RTK2"/>
<reference evidence="2" key="1">
    <citation type="journal article" date="2017" name="bioRxiv">
        <title>Comparative analysis of the genomes of Stylophora pistillata and Acropora digitifera provides evidence for extensive differences between species of corals.</title>
        <authorList>
            <person name="Voolstra C.R."/>
            <person name="Li Y."/>
            <person name="Liew Y.J."/>
            <person name="Baumgarten S."/>
            <person name="Zoccola D."/>
            <person name="Flot J.-F."/>
            <person name="Tambutte S."/>
            <person name="Allemand D."/>
            <person name="Aranda M."/>
        </authorList>
    </citation>
    <scope>NUCLEOTIDE SEQUENCE [LARGE SCALE GENOMIC DNA]</scope>
</reference>
<evidence type="ECO:0000313" key="1">
    <source>
        <dbReference type="EMBL" id="PFX19880.1"/>
    </source>
</evidence>
<accession>A0A2B4RTK2</accession>
<dbReference type="Proteomes" id="UP000225706">
    <property type="component" value="Unassembled WGS sequence"/>
</dbReference>
<sequence>MRSRDLQPTYHNIPLLKFFQVEREQKRREKRESWYRKGGFDSVIFVPATSASELKNRYMEEVKGAGFKVKVVEQSGVTLKRILQRSDPFRENRCNNINCLVCSTGGKGPCRSTGVTYELVCQLCRSRYIGETSRSAYTRGKEHLQALEQREHSSIMWRHSCEKHDGNVPGFTMNVTGVFQGDAMLRQISESVQINKVQQDQLINTKSDWNYFRIPGAVVTKS</sequence>
<organism evidence="1 2">
    <name type="scientific">Stylophora pistillata</name>
    <name type="common">Smooth cauliflower coral</name>
    <dbReference type="NCBI Taxonomy" id="50429"/>
    <lineage>
        <taxon>Eukaryota</taxon>
        <taxon>Metazoa</taxon>
        <taxon>Cnidaria</taxon>
        <taxon>Anthozoa</taxon>
        <taxon>Hexacorallia</taxon>
        <taxon>Scleractinia</taxon>
        <taxon>Astrocoeniina</taxon>
        <taxon>Pocilloporidae</taxon>
        <taxon>Stylophora</taxon>
    </lineage>
</organism>
<dbReference type="EMBL" id="LSMT01000340">
    <property type="protein sequence ID" value="PFX19880.1"/>
    <property type="molecule type" value="Genomic_DNA"/>
</dbReference>
<evidence type="ECO:0008006" key="3">
    <source>
        <dbReference type="Google" id="ProtNLM"/>
    </source>
</evidence>
<comment type="caution">
    <text evidence="1">The sequence shown here is derived from an EMBL/GenBank/DDBJ whole genome shotgun (WGS) entry which is preliminary data.</text>
</comment>
<evidence type="ECO:0000313" key="2">
    <source>
        <dbReference type="Proteomes" id="UP000225706"/>
    </source>
</evidence>